<dbReference type="eggNOG" id="ENOG50312BP">
    <property type="taxonomic scope" value="Bacteria"/>
</dbReference>
<keyword evidence="3" id="KW-1185">Reference proteome</keyword>
<evidence type="ECO:0000256" key="1">
    <source>
        <dbReference type="SAM" id="Phobius"/>
    </source>
</evidence>
<dbReference type="Proteomes" id="UP000002257">
    <property type="component" value="Chromosome"/>
</dbReference>
<keyword evidence="1" id="KW-0812">Transmembrane</keyword>
<keyword evidence="1" id="KW-0472">Membrane</keyword>
<dbReference type="RefSeq" id="WP_012590562.1">
    <property type="nucleotide sequence ID" value="NC_011666.1"/>
</dbReference>
<sequence length="275" mass="30221">MARAARRRRSAHKSTSNALWAGVLIALPVLALAGFGFVYFTIQRGPVLDKMTLCPVNGPRSVSVLLIDASDDLPAAAKRELAKILNDEAEALAPYGLLDIRLLDPATARSHSIFARCNPGDGAGLSEWTANPALARKRWTTSFQQPVSEAIERSLGAAPSLLSPIMAAIQDIAIERFTGRAAETSTRRLIVISDMIENDPDYSQYNVDLSYARYKKSTAYQKFSTDLHAADVSIYYVQRLMKHPIDATALVRFWSDWIADNNGRLRSVTRLQGAA</sequence>
<reference evidence="2 3" key="1">
    <citation type="journal article" date="2010" name="J. Bacteriol.">
        <title>Complete genome sequence of the aerobic facultative methanotroph Methylocella silvestris BL2.</title>
        <authorList>
            <person name="Chen Y."/>
            <person name="Crombie A."/>
            <person name="Rahman M.T."/>
            <person name="Dedysh S.N."/>
            <person name="Liesack W."/>
            <person name="Stott M.B."/>
            <person name="Alam M."/>
            <person name="Theisen A.R."/>
            <person name="Murrell J.C."/>
            <person name="Dunfield P.F."/>
        </authorList>
    </citation>
    <scope>NUCLEOTIDE SEQUENCE [LARGE SCALE GENOMIC DNA]</scope>
    <source>
        <strain evidence="3">DSM 15510 / CIP 108128 / LMG 27833 / NCIMB 13906 / BL2</strain>
    </source>
</reference>
<gene>
    <name evidence="2" type="ordered locus">Msil_1542</name>
</gene>
<dbReference type="STRING" id="395965.Msil_1542"/>
<proteinExistence type="predicted"/>
<evidence type="ECO:0000313" key="2">
    <source>
        <dbReference type="EMBL" id="ACK50492.1"/>
    </source>
</evidence>
<accession>B8EI10</accession>
<evidence type="ECO:0000313" key="3">
    <source>
        <dbReference type="Proteomes" id="UP000002257"/>
    </source>
</evidence>
<dbReference type="KEGG" id="msl:Msil_1542"/>
<protein>
    <recommendedName>
        <fullName evidence="4">VWFA domain-containing protein</fullName>
    </recommendedName>
</protein>
<dbReference type="OrthoDB" id="7551043at2"/>
<evidence type="ECO:0008006" key="4">
    <source>
        <dbReference type="Google" id="ProtNLM"/>
    </source>
</evidence>
<dbReference type="HOGENOM" id="CLU_089300_0_0_5"/>
<feature type="transmembrane region" description="Helical" evidence="1">
    <location>
        <begin position="20"/>
        <end position="42"/>
    </location>
</feature>
<organism evidence="2 3">
    <name type="scientific">Methylocella silvestris (strain DSM 15510 / CIP 108128 / LMG 27833 / NCIMB 13906 / BL2)</name>
    <dbReference type="NCBI Taxonomy" id="395965"/>
    <lineage>
        <taxon>Bacteria</taxon>
        <taxon>Pseudomonadati</taxon>
        <taxon>Pseudomonadota</taxon>
        <taxon>Alphaproteobacteria</taxon>
        <taxon>Hyphomicrobiales</taxon>
        <taxon>Beijerinckiaceae</taxon>
        <taxon>Methylocella</taxon>
    </lineage>
</organism>
<dbReference type="EMBL" id="CP001280">
    <property type="protein sequence ID" value="ACK50492.1"/>
    <property type="molecule type" value="Genomic_DNA"/>
</dbReference>
<dbReference type="AlphaFoldDB" id="B8EI10"/>
<name>B8EI10_METSB</name>
<keyword evidence="1" id="KW-1133">Transmembrane helix</keyword>